<gene>
    <name evidence="2" type="ORF">GCM10009850_075480</name>
</gene>
<evidence type="ECO:0000313" key="3">
    <source>
        <dbReference type="Proteomes" id="UP001499843"/>
    </source>
</evidence>
<keyword evidence="3" id="KW-1185">Reference proteome</keyword>
<comment type="caution">
    <text evidence="2">The sequence shown here is derived from an EMBL/GenBank/DDBJ whole genome shotgun (WGS) entry which is preliminary data.</text>
</comment>
<keyword evidence="1" id="KW-0812">Transmembrane</keyword>
<dbReference type="Pfam" id="PF19953">
    <property type="entry name" value="EACC1"/>
    <property type="match status" value="1"/>
</dbReference>
<keyword evidence="1" id="KW-1133">Transmembrane helix</keyword>
<proteinExistence type="predicted"/>
<dbReference type="Proteomes" id="UP001499843">
    <property type="component" value="Unassembled WGS sequence"/>
</dbReference>
<organism evidence="2 3">
    <name type="scientific">Nonomuraea monospora</name>
    <dbReference type="NCBI Taxonomy" id="568818"/>
    <lineage>
        <taxon>Bacteria</taxon>
        <taxon>Bacillati</taxon>
        <taxon>Actinomycetota</taxon>
        <taxon>Actinomycetes</taxon>
        <taxon>Streptosporangiales</taxon>
        <taxon>Streptosporangiaceae</taxon>
        <taxon>Nonomuraea</taxon>
    </lineage>
</organism>
<feature type="transmembrane region" description="Helical" evidence="1">
    <location>
        <begin position="64"/>
        <end position="87"/>
    </location>
</feature>
<protein>
    <submittedName>
        <fullName evidence="2">Uncharacterized protein</fullName>
    </submittedName>
</protein>
<sequence>MVNDGDGVLSMRLELHAHQELDPEHADRLVRRLRVELDELDVERATLAIDGPPRPAGAKGADPVTVGAVIVALSASGGVLTTVIGTLSDWLTRQSRRHRISVTIDGDTIELDRATAEQQRALLDAYIRRHTDG</sequence>
<keyword evidence="1" id="KW-0472">Membrane</keyword>
<dbReference type="InterPro" id="IPR045428">
    <property type="entry name" value="EACC1"/>
</dbReference>
<evidence type="ECO:0000313" key="2">
    <source>
        <dbReference type="EMBL" id="GAA2212086.1"/>
    </source>
</evidence>
<name>A0ABN3CRK2_9ACTN</name>
<dbReference type="RefSeq" id="WP_344485904.1">
    <property type="nucleotide sequence ID" value="NZ_BAAAQX010000024.1"/>
</dbReference>
<accession>A0ABN3CRK2</accession>
<reference evidence="2 3" key="1">
    <citation type="journal article" date="2019" name="Int. J. Syst. Evol. Microbiol.">
        <title>The Global Catalogue of Microorganisms (GCM) 10K type strain sequencing project: providing services to taxonomists for standard genome sequencing and annotation.</title>
        <authorList>
            <consortium name="The Broad Institute Genomics Platform"/>
            <consortium name="The Broad Institute Genome Sequencing Center for Infectious Disease"/>
            <person name="Wu L."/>
            <person name="Ma J."/>
        </authorList>
    </citation>
    <scope>NUCLEOTIDE SEQUENCE [LARGE SCALE GENOMIC DNA]</scope>
    <source>
        <strain evidence="2 3">JCM 16114</strain>
    </source>
</reference>
<dbReference type="EMBL" id="BAAAQX010000024">
    <property type="protein sequence ID" value="GAA2212086.1"/>
    <property type="molecule type" value="Genomic_DNA"/>
</dbReference>
<evidence type="ECO:0000256" key="1">
    <source>
        <dbReference type="SAM" id="Phobius"/>
    </source>
</evidence>